<dbReference type="PANTHER" id="PTHR31373">
    <property type="entry name" value="OS06G0652100 PROTEIN"/>
    <property type="match status" value="1"/>
</dbReference>
<dbReference type="InterPro" id="IPR011205">
    <property type="entry name" value="UCP015417_vWA"/>
</dbReference>
<feature type="domain" description="DUF2828" evidence="1">
    <location>
        <begin position="56"/>
        <end position="113"/>
    </location>
</feature>
<dbReference type="Pfam" id="PF25043">
    <property type="entry name" value="DUF7788"/>
    <property type="match status" value="1"/>
</dbReference>
<keyword evidence="4" id="KW-1185">Reference proteome</keyword>
<comment type="caution">
    <text evidence="3">The sequence shown here is derived from an EMBL/GenBank/DDBJ whole genome shotgun (WGS) entry which is preliminary data.</text>
</comment>
<gene>
    <name evidence="3" type="ORF">SASPL_155341</name>
</gene>
<sequence>MEIITLLCETIAKNVFPVAEFPEYESVEKTYYAYRVRDRLRKEVLVPVQKALQLPEERFREYLRRVRSGKATIDAEALLPYQIIESLDDEHGSEVAELQWRRMLDDMAKIGKLSNCLAISDVSRSMYGIPMKVSVALGILVSELSEERWKGKLITFSENP</sequence>
<accession>A0A8X8W1Z3</accession>
<feature type="domain" description="DUF7788" evidence="2">
    <location>
        <begin position="115"/>
        <end position="160"/>
    </location>
</feature>
<reference evidence="3" key="2">
    <citation type="submission" date="2020-08" db="EMBL/GenBank/DDBJ databases">
        <title>Plant Genome Project.</title>
        <authorList>
            <person name="Zhang R.-G."/>
        </authorList>
    </citation>
    <scope>NUCLEOTIDE SEQUENCE</scope>
    <source>
        <strain evidence="3">Huo1</strain>
        <tissue evidence="3">Leaf</tissue>
    </source>
</reference>
<organism evidence="3">
    <name type="scientific">Salvia splendens</name>
    <name type="common">Scarlet sage</name>
    <dbReference type="NCBI Taxonomy" id="180675"/>
    <lineage>
        <taxon>Eukaryota</taxon>
        <taxon>Viridiplantae</taxon>
        <taxon>Streptophyta</taxon>
        <taxon>Embryophyta</taxon>
        <taxon>Tracheophyta</taxon>
        <taxon>Spermatophyta</taxon>
        <taxon>Magnoliopsida</taxon>
        <taxon>eudicotyledons</taxon>
        <taxon>Gunneridae</taxon>
        <taxon>Pentapetalae</taxon>
        <taxon>asterids</taxon>
        <taxon>lamiids</taxon>
        <taxon>Lamiales</taxon>
        <taxon>Lamiaceae</taxon>
        <taxon>Nepetoideae</taxon>
        <taxon>Mentheae</taxon>
        <taxon>Salviinae</taxon>
        <taxon>Salvia</taxon>
        <taxon>Salvia subgen. Calosphace</taxon>
        <taxon>core Calosphace</taxon>
    </lineage>
</organism>
<dbReference type="PANTHER" id="PTHR31373:SF27">
    <property type="entry name" value="TROVE DOMAIN-CONTAINING PROTEIN"/>
    <property type="match status" value="1"/>
</dbReference>
<reference evidence="3" key="1">
    <citation type="submission" date="2018-01" db="EMBL/GenBank/DDBJ databases">
        <authorList>
            <person name="Mao J.F."/>
        </authorList>
    </citation>
    <scope>NUCLEOTIDE SEQUENCE</scope>
    <source>
        <strain evidence="3">Huo1</strain>
        <tissue evidence="3">Leaf</tissue>
    </source>
</reference>
<dbReference type="PIRSF" id="PIRSF015417">
    <property type="entry name" value="T31B5_30_vWA"/>
    <property type="match status" value="1"/>
</dbReference>
<dbReference type="InterPro" id="IPR056690">
    <property type="entry name" value="DUF7788"/>
</dbReference>
<evidence type="ECO:0000313" key="3">
    <source>
        <dbReference type="EMBL" id="KAG6386439.1"/>
    </source>
</evidence>
<evidence type="ECO:0000259" key="1">
    <source>
        <dbReference type="Pfam" id="PF11443"/>
    </source>
</evidence>
<dbReference type="InterPro" id="IPR058580">
    <property type="entry name" value="DUF2828"/>
</dbReference>
<dbReference type="Proteomes" id="UP000298416">
    <property type="component" value="Unassembled WGS sequence"/>
</dbReference>
<dbReference type="AlphaFoldDB" id="A0A8X8W1Z3"/>
<evidence type="ECO:0000313" key="4">
    <source>
        <dbReference type="Proteomes" id="UP000298416"/>
    </source>
</evidence>
<dbReference type="Pfam" id="PF11443">
    <property type="entry name" value="DUF2828"/>
    <property type="match status" value="1"/>
</dbReference>
<dbReference type="EMBL" id="PNBA02000022">
    <property type="protein sequence ID" value="KAG6386439.1"/>
    <property type="molecule type" value="Genomic_DNA"/>
</dbReference>
<name>A0A8X8W1Z3_SALSN</name>
<protein>
    <submittedName>
        <fullName evidence="3">Uncharacterized protein</fullName>
    </submittedName>
</protein>
<proteinExistence type="predicted"/>
<evidence type="ECO:0000259" key="2">
    <source>
        <dbReference type="Pfam" id="PF25043"/>
    </source>
</evidence>